<feature type="compositionally biased region" description="Polar residues" evidence="1">
    <location>
        <begin position="1"/>
        <end position="10"/>
    </location>
</feature>
<dbReference type="Proteomes" id="UP001497744">
    <property type="component" value="Unassembled WGS sequence"/>
</dbReference>
<feature type="compositionally biased region" description="Basic and acidic residues" evidence="1">
    <location>
        <begin position="25"/>
        <end position="35"/>
    </location>
</feature>
<evidence type="ECO:0000313" key="2">
    <source>
        <dbReference type="EMBL" id="GIX64896.1"/>
    </source>
</evidence>
<dbReference type="RefSeq" id="XP_067716965.1">
    <property type="nucleotide sequence ID" value="XM_067860864.1"/>
</dbReference>
<dbReference type="AlphaFoldDB" id="A0AAV4LYI8"/>
<accession>A0AAV4LYI8</accession>
<evidence type="ECO:0000313" key="3">
    <source>
        <dbReference type="Proteomes" id="UP001497744"/>
    </source>
</evidence>
<comment type="caution">
    <text evidence="2">The sequence shown here is derived from an EMBL/GenBank/DDBJ whole genome shotgun (WGS) entry which is preliminary data.</text>
</comment>
<keyword evidence="3" id="KW-1185">Reference proteome</keyword>
<evidence type="ECO:0000256" key="1">
    <source>
        <dbReference type="SAM" id="MobiDB-lite"/>
    </source>
</evidence>
<protein>
    <submittedName>
        <fullName evidence="2">AsmA family protein</fullName>
    </submittedName>
</protein>
<dbReference type="EMBL" id="BPLF01000003">
    <property type="protein sequence ID" value="GIX64896.1"/>
    <property type="molecule type" value="Genomic_DNA"/>
</dbReference>
<gene>
    <name evidence="2" type="ORF">BcabD6B2_43310</name>
</gene>
<name>A0AAV4LYI8_BABCB</name>
<proteinExistence type="predicted"/>
<sequence length="280" mass="28578">MASQVSQQTTRKTKQACGNGILVDTTRRSTDDSRKYSVSKPNIDKVIGLNAGYKDNDDNLLAKNPPVGHDALKKTVHATHAVGALLTLNGTVPICGHAVVVLEAALELANVTLAVGPHHATLPSDVNVKGALVHHAVAELQLALAVALVALERAHVDGAVGKTLDAVAVAHAVEPVAVEHVAVGVEHHALAVAQAALEDALELVAVDVDDLAGALVDIGSKGPEVARAVNGKVLALAVPLPPAPLAGVDRPVGENDRAPLDQPVANIDGNSVVKVGRPAA</sequence>
<feature type="region of interest" description="Disordered" evidence="1">
    <location>
        <begin position="1"/>
        <end position="37"/>
    </location>
</feature>
<reference evidence="2 3" key="1">
    <citation type="submission" date="2021-06" db="EMBL/GenBank/DDBJ databases">
        <title>Genome sequence of Babesia caballi.</title>
        <authorList>
            <person name="Yamagishi J."/>
            <person name="Kidaka T."/>
            <person name="Ochi A."/>
        </authorList>
    </citation>
    <scope>NUCLEOTIDE SEQUENCE [LARGE SCALE GENOMIC DNA]</scope>
    <source>
        <strain evidence="2">USDA-D6B2</strain>
    </source>
</reference>
<organism evidence="2 3">
    <name type="scientific">Babesia caballi</name>
    <dbReference type="NCBI Taxonomy" id="5871"/>
    <lineage>
        <taxon>Eukaryota</taxon>
        <taxon>Sar</taxon>
        <taxon>Alveolata</taxon>
        <taxon>Apicomplexa</taxon>
        <taxon>Aconoidasida</taxon>
        <taxon>Piroplasmida</taxon>
        <taxon>Babesiidae</taxon>
        <taxon>Babesia</taxon>
    </lineage>
</organism>
<dbReference type="GeneID" id="94196377"/>